<accession>A0ABS2WG25</accession>
<keyword evidence="2" id="KW-1185">Reference proteome</keyword>
<evidence type="ECO:0000313" key="2">
    <source>
        <dbReference type="Proteomes" id="UP001177120"/>
    </source>
</evidence>
<dbReference type="RefSeq" id="WP_205492652.1">
    <property type="nucleotide sequence ID" value="NZ_JAFHAP010000004.1"/>
</dbReference>
<proteinExistence type="predicted"/>
<name>A0ABS2WG25_9BACL</name>
<protein>
    <submittedName>
        <fullName evidence="1">Uncharacterized protein</fullName>
    </submittedName>
</protein>
<dbReference type="EMBL" id="JAFHAP010000004">
    <property type="protein sequence ID" value="MBN2908499.1"/>
    <property type="molecule type" value="Genomic_DNA"/>
</dbReference>
<organism evidence="1 2">
    <name type="scientific">Polycladomyces zharkentensis</name>
    <dbReference type="NCBI Taxonomy" id="2807616"/>
    <lineage>
        <taxon>Bacteria</taxon>
        <taxon>Bacillati</taxon>
        <taxon>Bacillota</taxon>
        <taxon>Bacilli</taxon>
        <taxon>Bacillales</taxon>
        <taxon>Thermoactinomycetaceae</taxon>
        <taxon>Polycladomyces</taxon>
    </lineage>
</organism>
<dbReference type="Proteomes" id="UP001177120">
    <property type="component" value="Unassembled WGS sequence"/>
</dbReference>
<evidence type="ECO:0000313" key="1">
    <source>
        <dbReference type="EMBL" id="MBN2908499.1"/>
    </source>
</evidence>
<reference evidence="1" key="1">
    <citation type="journal article" date="2024" name="Int. J. Syst. Evol. Microbiol.">
        <title>Polycladomyces zharkentensis sp. nov., a novel thermophilic cellulose- and starch-degrading member of the Bacillota from a geothermal aquifer in Kazakhstan.</title>
        <authorList>
            <person name="Mashzhan A."/>
            <person name="Kistaubayeva A."/>
            <person name="Javier-Lopez R."/>
            <person name="Bissenova U."/>
            <person name="Bissenbay A."/>
            <person name="Birkeland N.K."/>
        </authorList>
    </citation>
    <scope>NUCLEOTIDE SEQUENCE</scope>
    <source>
        <strain evidence="1">ZKZ2T</strain>
    </source>
</reference>
<comment type="caution">
    <text evidence="1">The sequence shown here is derived from an EMBL/GenBank/DDBJ whole genome shotgun (WGS) entry which is preliminary data.</text>
</comment>
<gene>
    <name evidence="1" type="ORF">JQC72_03070</name>
</gene>
<sequence>MWTWEYYANWDLEKGVPEQPLTESEANERDEELEPYVVVVKQDGQPRYVVDIRCNSFSYGLIYLDKSRQAERMDFYTIMDAMGDDFLFLESVIEWKRAEGVRIQSFYHLDGTCNRLHHRLDTDECFKEETMEYDLADHIRETVSFGEYRSLLPAVNEFTTDC</sequence>